<dbReference type="CDD" id="cd00555">
    <property type="entry name" value="Maf"/>
    <property type="match status" value="1"/>
</dbReference>
<dbReference type="EC" id="3.6.1.9" evidence="4"/>
<comment type="catalytic activity">
    <reaction evidence="4">
        <text>UTP + H2O = UMP + diphosphate + H(+)</text>
        <dbReference type="Rhea" id="RHEA:29395"/>
        <dbReference type="ChEBI" id="CHEBI:15377"/>
        <dbReference type="ChEBI" id="CHEBI:15378"/>
        <dbReference type="ChEBI" id="CHEBI:33019"/>
        <dbReference type="ChEBI" id="CHEBI:46398"/>
        <dbReference type="ChEBI" id="CHEBI:57865"/>
        <dbReference type="EC" id="3.6.1.9"/>
    </reaction>
</comment>
<dbReference type="GO" id="GO:0005737">
    <property type="term" value="C:cytoplasm"/>
    <property type="evidence" value="ECO:0007669"/>
    <property type="project" value="UniProtKB-SubCell"/>
</dbReference>
<dbReference type="RefSeq" id="WP_101520977.1">
    <property type="nucleotide sequence ID" value="NZ_PKLZ01000003.1"/>
</dbReference>
<reference evidence="6" key="1">
    <citation type="submission" date="2017-11" db="EMBL/GenBank/DDBJ databases">
        <title>The draft genome sequence of Chromatocurvus sp. F02.</title>
        <authorList>
            <person name="Du Z.-J."/>
            <person name="Chang Y.-Q."/>
        </authorList>
    </citation>
    <scope>NUCLEOTIDE SEQUENCE [LARGE SCALE GENOMIC DNA]</scope>
    <source>
        <strain evidence="6">F02</strain>
    </source>
</reference>
<name>A0A2N5Y4R5_9GAMM</name>
<feature type="active site" description="Proton acceptor" evidence="4">
    <location>
        <position position="70"/>
    </location>
</feature>
<evidence type="ECO:0000256" key="3">
    <source>
        <dbReference type="ARBA" id="ARBA00023080"/>
    </source>
</evidence>
<comment type="catalytic activity">
    <reaction evidence="4">
        <text>dTTP + H2O = dTMP + diphosphate + H(+)</text>
        <dbReference type="Rhea" id="RHEA:28534"/>
        <dbReference type="ChEBI" id="CHEBI:15377"/>
        <dbReference type="ChEBI" id="CHEBI:15378"/>
        <dbReference type="ChEBI" id="CHEBI:33019"/>
        <dbReference type="ChEBI" id="CHEBI:37568"/>
        <dbReference type="ChEBI" id="CHEBI:63528"/>
        <dbReference type="EC" id="3.6.1.9"/>
    </reaction>
</comment>
<proteinExistence type="inferred from homology"/>
<comment type="function">
    <text evidence="4">Nucleoside triphosphate pyrophosphatase that hydrolyzes dTTP and UTP. May have a dual role in cell division arrest and in preventing the incorporation of modified nucleotides into cellular nucleic acids.</text>
</comment>
<feature type="site" description="Important for substrate specificity" evidence="4">
    <location>
        <position position="71"/>
    </location>
</feature>
<dbReference type="InterPro" id="IPR003697">
    <property type="entry name" value="Maf-like"/>
</dbReference>
<dbReference type="Gene3D" id="3.90.950.10">
    <property type="match status" value="1"/>
</dbReference>
<accession>A0A2N5Y4R5</accession>
<comment type="caution">
    <text evidence="5">The sequence shown here is derived from an EMBL/GenBank/DDBJ whole genome shotgun (WGS) entry which is preliminary data.</text>
</comment>
<gene>
    <name evidence="5" type="ORF">CWI75_05510</name>
</gene>
<dbReference type="GO" id="GO:0036218">
    <property type="term" value="F:dTTP diphosphatase activity"/>
    <property type="evidence" value="ECO:0007669"/>
    <property type="project" value="RHEA"/>
</dbReference>
<dbReference type="PANTHER" id="PTHR43213:SF5">
    <property type="entry name" value="BIFUNCTIONAL DTTP_UTP PYROPHOSPHATASE_METHYLTRANSFERASE PROTEIN-RELATED"/>
    <property type="match status" value="1"/>
</dbReference>
<keyword evidence="2 4" id="KW-0378">Hydrolase</keyword>
<comment type="caution">
    <text evidence="4">Lacks conserved residue(s) required for the propagation of feature annotation.</text>
</comment>
<dbReference type="HAMAP" id="MF_00528">
    <property type="entry name" value="Maf"/>
    <property type="match status" value="1"/>
</dbReference>
<dbReference type="InterPro" id="IPR029001">
    <property type="entry name" value="ITPase-like_fam"/>
</dbReference>
<dbReference type="OrthoDB" id="9807767at2"/>
<keyword evidence="4" id="KW-0963">Cytoplasm</keyword>
<evidence type="ECO:0000256" key="1">
    <source>
        <dbReference type="ARBA" id="ARBA00001968"/>
    </source>
</evidence>
<dbReference type="GO" id="GO:0036221">
    <property type="term" value="F:UTP diphosphatase activity"/>
    <property type="evidence" value="ECO:0007669"/>
    <property type="project" value="RHEA"/>
</dbReference>
<keyword evidence="6" id="KW-1185">Reference proteome</keyword>
<feature type="site" description="Important for substrate specificity" evidence="4">
    <location>
        <position position="12"/>
    </location>
</feature>
<dbReference type="AlphaFoldDB" id="A0A2N5Y4R5"/>
<dbReference type="Proteomes" id="UP000234845">
    <property type="component" value="Unassembled WGS sequence"/>
</dbReference>
<dbReference type="PIRSF" id="PIRSF006305">
    <property type="entry name" value="Maf"/>
    <property type="match status" value="1"/>
</dbReference>
<feature type="site" description="Important for substrate specificity" evidence="4">
    <location>
        <position position="153"/>
    </location>
</feature>
<dbReference type="NCBIfam" id="TIGR00172">
    <property type="entry name" value="maf"/>
    <property type="match status" value="1"/>
</dbReference>
<evidence type="ECO:0000313" key="6">
    <source>
        <dbReference type="Proteomes" id="UP000234845"/>
    </source>
</evidence>
<sequence>MTTLVLASASPRRHELLATLGVQFLLDTADIDETAVPGEVPLTYVQRMAREKAATVVSRRDDGFAVLAADTTVVIDGDILGKPRDHFSGLGMLARLSGRTHAVITALCLQRGDAVWECDVSTRVTFLTLSREVCERYLATSEPWDKAGGYGIQGLGGALVSSIEGSYSNVVGLPLAETWQLLAAHGVATTLGGLDE</sequence>
<dbReference type="GO" id="GO:0009117">
    <property type="term" value="P:nucleotide metabolic process"/>
    <property type="evidence" value="ECO:0007669"/>
    <property type="project" value="UniProtKB-KW"/>
</dbReference>
<evidence type="ECO:0000256" key="4">
    <source>
        <dbReference type="HAMAP-Rule" id="MF_00528"/>
    </source>
</evidence>
<dbReference type="SUPFAM" id="SSF52972">
    <property type="entry name" value="ITPase-like"/>
    <property type="match status" value="1"/>
</dbReference>
<dbReference type="Pfam" id="PF02545">
    <property type="entry name" value="Maf"/>
    <property type="match status" value="1"/>
</dbReference>
<keyword evidence="3 4" id="KW-0546">Nucleotide metabolism</keyword>
<protein>
    <recommendedName>
        <fullName evidence="4">dTTP/UTP pyrophosphatase</fullName>
        <shortName evidence="4">dTTPase/UTPase</shortName>
        <ecNumber evidence="4">3.6.1.9</ecNumber>
    </recommendedName>
    <alternativeName>
        <fullName evidence="4">Nucleoside triphosphate pyrophosphatase</fullName>
    </alternativeName>
    <alternativeName>
        <fullName evidence="4">Nucleotide pyrophosphatase</fullName>
        <shortName evidence="4">Nucleotide PPase</shortName>
    </alternativeName>
</protein>
<comment type="similarity">
    <text evidence="4">Belongs to the Maf family. YhdE subfamily.</text>
</comment>
<evidence type="ECO:0000313" key="5">
    <source>
        <dbReference type="EMBL" id="PLW83378.1"/>
    </source>
</evidence>
<comment type="cofactor">
    <cofactor evidence="1 4">
        <name>a divalent metal cation</name>
        <dbReference type="ChEBI" id="CHEBI:60240"/>
    </cofactor>
</comment>
<dbReference type="PANTHER" id="PTHR43213">
    <property type="entry name" value="BIFUNCTIONAL DTTP/UTP PYROPHOSPHATASE/METHYLTRANSFERASE PROTEIN-RELATED"/>
    <property type="match status" value="1"/>
</dbReference>
<dbReference type="EMBL" id="PKLZ01000003">
    <property type="protein sequence ID" value="PLW83378.1"/>
    <property type="molecule type" value="Genomic_DNA"/>
</dbReference>
<organism evidence="5 6">
    <name type="scientific">Kineobactrum sediminis</name>
    <dbReference type="NCBI Taxonomy" id="1905677"/>
    <lineage>
        <taxon>Bacteria</taxon>
        <taxon>Pseudomonadati</taxon>
        <taxon>Pseudomonadota</taxon>
        <taxon>Gammaproteobacteria</taxon>
        <taxon>Cellvibrionales</taxon>
        <taxon>Halieaceae</taxon>
        <taxon>Kineobactrum</taxon>
    </lineage>
</organism>
<comment type="subcellular location">
    <subcellularLocation>
        <location evidence="4">Cytoplasm</location>
    </subcellularLocation>
</comment>
<evidence type="ECO:0000256" key="2">
    <source>
        <dbReference type="ARBA" id="ARBA00022801"/>
    </source>
</evidence>